<protein>
    <submittedName>
        <fullName evidence="5">Quinoprotein glucose dehydrogenase</fullName>
        <ecNumber evidence="5">1.1.5.2</ecNumber>
    </submittedName>
</protein>
<dbReference type="EC" id="1.1.5.2" evidence="5"/>
<feature type="domain" description="Pyrrolo-quinoline quinone repeat" evidence="4">
    <location>
        <begin position="4"/>
        <end position="539"/>
    </location>
</feature>
<sequence length="558" mass="60186">MPSNNFRNAPLVVGGVMYISNQIGLVEARDPGSGKILWRQAGFPGDGRLTPAAASRALALWGKGAGARIVTIRGNFLYLLDARTGEIVEDFGDKGRVDLREAPRTLFSWNAPAPIVVGDVIVVGGQPIAIGTADINKASLAGNVRGFDVRTGKLLWTFHTVPQEGEPGADTWDNESWRQGGKTKVWSAFSADEKLGLVYLPLSAPANDYYGVARPGDNLYSDSLVALEARTGKKIWHFQTVHHDLWDYDLPSPPMLADIMVNGRKRQAAIQVTKMAYVFAFDRATGEPLFPIVETPVPATTMPGEKASPTQPIPVKPKPFDRQGMDADQLIDFTPALRAEAVRILGRYVHGGMYTPPSPAGGPDGKLGTLYMPGWVGGANWTGAALDPETGIAYIPSVSVPWIGRDNYRRPPESSLYMEGPQGLPMVKPPYGRITAIDMNSGDHLWMVPNGDGPRDHPLLKDLKLPPLGQAGRAAPLLTKSFLFVGEGDKVGLSIPKLSGGNMFRAYDKKTGKVVWEADLGAGTTSPPISYMYRGKQYIVVGVGGVDHPAELVAMRVD</sequence>
<accession>A0A841L9I5</accession>
<evidence type="ECO:0000259" key="4">
    <source>
        <dbReference type="Pfam" id="PF01011"/>
    </source>
</evidence>
<dbReference type="SUPFAM" id="SSF50998">
    <property type="entry name" value="Quinoprotein alcohol dehydrogenase-like"/>
    <property type="match status" value="1"/>
</dbReference>
<proteinExistence type="inferred from homology"/>
<dbReference type="InterPro" id="IPR011047">
    <property type="entry name" value="Quinoprotein_ADH-like_sf"/>
</dbReference>
<keyword evidence="3 5" id="KW-0560">Oxidoreductase</keyword>
<organism evidence="5 6">
    <name type="scientific">Polymorphobacter multimanifer</name>
    <dbReference type="NCBI Taxonomy" id="1070431"/>
    <lineage>
        <taxon>Bacteria</taxon>
        <taxon>Pseudomonadati</taxon>
        <taxon>Pseudomonadota</taxon>
        <taxon>Alphaproteobacteria</taxon>
        <taxon>Sphingomonadales</taxon>
        <taxon>Sphingosinicellaceae</taxon>
        <taxon>Polymorphobacter</taxon>
    </lineage>
</organism>
<evidence type="ECO:0000256" key="1">
    <source>
        <dbReference type="ARBA" id="ARBA00001931"/>
    </source>
</evidence>
<dbReference type="PANTHER" id="PTHR32303">
    <property type="entry name" value="QUINOPROTEIN ALCOHOL DEHYDROGENASE (CYTOCHROME C)"/>
    <property type="match status" value="1"/>
</dbReference>
<comment type="similarity">
    <text evidence="2">Belongs to the bacterial PQQ dehydrogenase family.</text>
</comment>
<keyword evidence="6" id="KW-1185">Reference proteome</keyword>
<dbReference type="SMART" id="SM00564">
    <property type="entry name" value="PQQ"/>
    <property type="match status" value="5"/>
</dbReference>
<gene>
    <name evidence="5" type="ORF">FHS79_003289</name>
</gene>
<dbReference type="AlphaFoldDB" id="A0A841L9I5"/>
<evidence type="ECO:0000313" key="5">
    <source>
        <dbReference type="EMBL" id="MBB6229090.1"/>
    </source>
</evidence>
<comment type="cofactor">
    <cofactor evidence="1">
        <name>pyrroloquinoline quinone</name>
        <dbReference type="ChEBI" id="CHEBI:58442"/>
    </cofactor>
</comment>
<evidence type="ECO:0000313" key="6">
    <source>
        <dbReference type="Proteomes" id="UP000538147"/>
    </source>
</evidence>
<dbReference type="EMBL" id="JACIIV010000031">
    <property type="protein sequence ID" value="MBB6229090.1"/>
    <property type="molecule type" value="Genomic_DNA"/>
</dbReference>
<dbReference type="InterPro" id="IPR018391">
    <property type="entry name" value="PQQ_b-propeller_rpt"/>
</dbReference>
<evidence type="ECO:0000256" key="3">
    <source>
        <dbReference type="ARBA" id="ARBA00023002"/>
    </source>
</evidence>
<evidence type="ECO:0000256" key="2">
    <source>
        <dbReference type="ARBA" id="ARBA00008156"/>
    </source>
</evidence>
<dbReference type="Gene3D" id="2.140.10.10">
    <property type="entry name" value="Quinoprotein alcohol dehydrogenase-like superfamily"/>
    <property type="match status" value="2"/>
</dbReference>
<dbReference type="InterPro" id="IPR002372">
    <property type="entry name" value="PQQ_rpt_dom"/>
</dbReference>
<name>A0A841L9I5_9SPHN</name>
<dbReference type="GO" id="GO:0008876">
    <property type="term" value="F:quinoprotein glucose dehydrogenase activity"/>
    <property type="evidence" value="ECO:0007669"/>
    <property type="project" value="UniProtKB-EC"/>
</dbReference>
<dbReference type="PANTHER" id="PTHR32303:SF4">
    <property type="entry name" value="QUINOPROTEIN GLUCOSE DEHYDROGENASE"/>
    <property type="match status" value="1"/>
</dbReference>
<dbReference type="Proteomes" id="UP000538147">
    <property type="component" value="Unassembled WGS sequence"/>
</dbReference>
<reference evidence="5 6" key="1">
    <citation type="submission" date="2020-08" db="EMBL/GenBank/DDBJ databases">
        <title>Genomic Encyclopedia of Type Strains, Phase IV (KMG-IV): sequencing the most valuable type-strain genomes for metagenomic binning, comparative biology and taxonomic classification.</title>
        <authorList>
            <person name="Goeker M."/>
        </authorList>
    </citation>
    <scope>NUCLEOTIDE SEQUENCE [LARGE SCALE GENOMIC DNA]</scope>
    <source>
        <strain evidence="5 6">DSM 102189</strain>
    </source>
</reference>
<dbReference type="Pfam" id="PF01011">
    <property type="entry name" value="PQQ"/>
    <property type="match status" value="1"/>
</dbReference>
<comment type="caution">
    <text evidence="5">The sequence shown here is derived from an EMBL/GenBank/DDBJ whole genome shotgun (WGS) entry which is preliminary data.</text>
</comment>
<dbReference type="RefSeq" id="WP_184202505.1">
    <property type="nucleotide sequence ID" value="NZ_JACIIV010000031.1"/>
</dbReference>